<dbReference type="InterPro" id="IPR036770">
    <property type="entry name" value="Ankyrin_rpt-contain_sf"/>
</dbReference>
<organism evidence="3">
    <name type="scientific">viral metagenome</name>
    <dbReference type="NCBI Taxonomy" id="1070528"/>
    <lineage>
        <taxon>unclassified sequences</taxon>
        <taxon>metagenomes</taxon>
        <taxon>organismal metagenomes</taxon>
    </lineage>
</organism>
<dbReference type="PANTHER" id="PTHR24126">
    <property type="entry name" value="ANKYRIN REPEAT, PH AND SEC7 DOMAIN CONTAINING PROTEIN SECG-RELATED"/>
    <property type="match status" value="1"/>
</dbReference>
<dbReference type="PROSITE" id="PS50297">
    <property type="entry name" value="ANK_REP_REGION"/>
    <property type="match status" value="1"/>
</dbReference>
<dbReference type="Pfam" id="PF12796">
    <property type="entry name" value="Ank_2"/>
    <property type="match status" value="1"/>
</dbReference>
<evidence type="ECO:0000256" key="2">
    <source>
        <dbReference type="ARBA" id="ARBA00023043"/>
    </source>
</evidence>
<dbReference type="PROSITE" id="PS50088">
    <property type="entry name" value="ANK_REPEAT"/>
    <property type="match status" value="3"/>
</dbReference>
<reference evidence="3" key="1">
    <citation type="journal article" date="2020" name="Nature">
        <title>Giant virus diversity and host interactions through global metagenomics.</title>
        <authorList>
            <person name="Schulz F."/>
            <person name="Roux S."/>
            <person name="Paez-Espino D."/>
            <person name="Jungbluth S."/>
            <person name="Walsh D.A."/>
            <person name="Denef V.J."/>
            <person name="McMahon K.D."/>
            <person name="Konstantinidis K.T."/>
            <person name="Eloe-Fadrosh E.A."/>
            <person name="Kyrpides N.C."/>
            <person name="Woyke T."/>
        </authorList>
    </citation>
    <scope>NUCLEOTIDE SEQUENCE</scope>
    <source>
        <strain evidence="3">GVMAG-M-3300023179-150</strain>
    </source>
</reference>
<protein>
    <submittedName>
        <fullName evidence="3">Uncharacterized protein</fullName>
    </submittedName>
</protein>
<accession>A0A6C0E7S4</accession>
<dbReference type="AlphaFoldDB" id="A0A6C0E7S4"/>
<dbReference type="SMART" id="SM00248">
    <property type="entry name" value="ANK"/>
    <property type="match status" value="6"/>
</dbReference>
<dbReference type="EMBL" id="MN739747">
    <property type="protein sequence ID" value="QHT24681.1"/>
    <property type="molecule type" value="Genomic_DNA"/>
</dbReference>
<name>A0A6C0E7S4_9ZZZZ</name>
<proteinExistence type="predicted"/>
<dbReference type="Gene3D" id="1.25.40.20">
    <property type="entry name" value="Ankyrin repeat-containing domain"/>
    <property type="match status" value="2"/>
</dbReference>
<evidence type="ECO:0000313" key="3">
    <source>
        <dbReference type="EMBL" id="QHT24681.1"/>
    </source>
</evidence>
<evidence type="ECO:0000256" key="1">
    <source>
        <dbReference type="ARBA" id="ARBA00022737"/>
    </source>
</evidence>
<sequence length="330" mass="36619">MSITFLGETYQTLDEFIKYIENEIEFGNNLNIKDDETDSTMLYILVTESQGKHLDIIAKLIRSGADINLQTDGMTVLMYTSINSSIIDCIETTKLLIELGADVNVQNKCGLSALMLATKYSNIGSSSEPVKILIDAGADLNMKNDVGQTALILASLSQNKSSSTEVINLLIDAGSDFNIMDDDGNTCLHYLLRYSDSLDIINTIISKGYSINHTTKVKMADKIIYGNSLLHLCAIGIKEKHSNYDILTFLETLDIDKKLKNSDGKTYLDYLGINYHVVSKCQICGTTESPITILNCSCNCGKQCLNCTRKTDKCYYCNSSFRGFKIIRLI</sequence>
<keyword evidence="2" id="KW-0040">ANK repeat</keyword>
<dbReference type="InterPro" id="IPR002110">
    <property type="entry name" value="Ankyrin_rpt"/>
</dbReference>
<dbReference type="SUPFAM" id="SSF48403">
    <property type="entry name" value="Ankyrin repeat"/>
    <property type="match status" value="1"/>
</dbReference>
<keyword evidence="1" id="KW-0677">Repeat</keyword>